<name>A0A0D4DBW8_9CAUD</name>
<dbReference type="OrthoDB" id="8344at10239"/>
<accession>A0A0D4DBW8</accession>
<reference evidence="1 2" key="1">
    <citation type="journal article" date="2016" name="Genom Data">
        <title>Complete genome sequence of a giant Vibrio phage ValKK3 infecting Vibrio alginolyticus.</title>
        <authorList>
            <person name="Lal T.M."/>
            <person name="Sano M."/>
            <person name="Hatai K."/>
            <person name="Ransangan J."/>
        </authorList>
    </citation>
    <scope>NUCLEOTIDE SEQUENCE [LARGE SCALE GENOMIC DNA]</scope>
</reference>
<evidence type="ECO:0000313" key="1">
    <source>
        <dbReference type="EMBL" id="AJT61157.1"/>
    </source>
</evidence>
<dbReference type="Pfam" id="PF12322">
    <property type="entry name" value="T4_baseplate"/>
    <property type="match status" value="1"/>
</dbReference>
<dbReference type="Proteomes" id="UP000202888">
    <property type="component" value="Segment"/>
</dbReference>
<dbReference type="InterPro" id="IPR024364">
    <property type="entry name" value="Baseplate_phage_T4-like"/>
</dbReference>
<sequence>MTKPFDLSVLAAPQYTVKLPSTGEEIKLRAMLAKEHKTLLIANESDEKVDAIEQCLENCIVSDIKIEDLTVGDAEYLFMHMYMNSNGVTEIQAEYNCCADKPEEELKQLDAQEEAELEKSADDLFAEIVNQSNEEAIEAVFAPDKRLCGERITANIDLNAAFVPAFTGEDTVRVNKQVLIKLQHPNIRVYENNDPNTPEGLFNIAVESIKEVHVGDTVYSKEELAAQGQLINIMGELDTAAFKKVQTFVDAVPRITTYVDVKCPKCGNAEKVTLRGIEDFFV</sequence>
<proteinExistence type="predicted"/>
<organism evidence="1 2">
    <name type="scientific">Vibrio phage ValKK3</name>
    <dbReference type="NCBI Taxonomy" id="1610855"/>
    <lineage>
        <taxon>Viruses</taxon>
        <taxon>Duplodnaviria</taxon>
        <taxon>Heunggongvirae</taxon>
        <taxon>Uroviricota</taxon>
        <taxon>Caudoviricetes</taxon>
        <taxon>Pantevenvirales</taxon>
        <taxon>Straboviridae</taxon>
        <taxon>Schizotequatrovirus</taxon>
        <taxon>Schizotequatrovirus valkk3</taxon>
    </lineage>
</organism>
<dbReference type="EMBL" id="KP671755">
    <property type="protein sequence ID" value="AJT61157.1"/>
    <property type="molecule type" value="Genomic_DNA"/>
</dbReference>
<keyword evidence="2" id="KW-1185">Reference proteome</keyword>
<dbReference type="GeneID" id="26628642"/>
<dbReference type="RefSeq" id="YP_009201419.1">
    <property type="nucleotide sequence ID" value="NC_028829.1"/>
</dbReference>
<protein>
    <submittedName>
        <fullName evidence="1">Baseplate hub subunit</fullName>
    </submittedName>
</protein>
<evidence type="ECO:0000313" key="2">
    <source>
        <dbReference type="Proteomes" id="UP000202888"/>
    </source>
</evidence>
<dbReference type="KEGG" id="vg:26628642"/>